<evidence type="ECO:0000313" key="2">
    <source>
        <dbReference type="Proteomes" id="UP001235939"/>
    </source>
</evidence>
<sequence length="124" mass="14441">MVRFHQDISSMEKPYQGKWSPGILADYCWTLKKDVPQQNIEENPLPFEGVMRNMFESLNPHPRSPVYYREEIVSPSNREDEYLSPEQRSEVILDMAIVGEICPTLGRDIIPDDPQWDSSDENNI</sequence>
<reference evidence="1 2" key="1">
    <citation type="submission" date="2022-01" db="EMBL/GenBank/DDBJ databases">
        <title>A chromosomal length assembly of Cordylochernes scorpioides.</title>
        <authorList>
            <person name="Zeh D."/>
            <person name="Zeh J."/>
        </authorList>
    </citation>
    <scope>NUCLEOTIDE SEQUENCE [LARGE SCALE GENOMIC DNA]</scope>
    <source>
        <strain evidence="1">IN4F17</strain>
        <tissue evidence="1">Whole Body</tissue>
    </source>
</reference>
<keyword evidence="2" id="KW-1185">Reference proteome</keyword>
<accession>A0ABY6L8M3</accession>
<evidence type="ECO:0000313" key="1">
    <source>
        <dbReference type="EMBL" id="UYV77393.1"/>
    </source>
</evidence>
<proteinExistence type="predicted"/>
<organism evidence="1 2">
    <name type="scientific">Cordylochernes scorpioides</name>
    <dbReference type="NCBI Taxonomy" id="51811"/>
    <lineage>
        <taxon>Eukaryota</taxon>
        <taxon>Metazoa</taxon>
        <taxon>Ecdysozoa</taxon>
        <taxon>Arthropoda</taxon>
        <taxon>Chelicerata</taxon>
        <taxon>Arachnida</taxon>
        <taxon>Pseudoscorpiones</taxon>
        <taxon>Cheliferoidea</taxon>
        <taxon>Chernetidae</taxon>
        <taxon>Cordylochernes</taxon>
    </lineage>
</organism>
<name>A0ABY6L8M3_9ARAC</name>
<protein>
    <submittedName>
        <fullName evidence="1">Uncharacterized protein</fullName>
    </submittedName>
</protein>
<dbReference type="Proteomes" id="UP001235939">
    <property type="component" value="Chromosome 15"/>
</dbReference>
<dbReference type="EMBL" id="CP092877">
    <property type="protein sequence ID" value="UYV77393.1"/>
    <property type="molecule type" value="Genomic_DNA"/>
</dbReference>
<gene>
    <name evidence="1" type="ORF">LAZ67_15000847</name>
</gene>